<proteinExistence type="inferred from homology"/>
<dbReference type="GO" id="GO:0046872">
    <property type="term" value="F:metal ion binding"/>
    <property type="evidence" value="ECO:0007669"/>
    <property type="project" value="UniProtKB-KW"/>
</dbReference>
<feature type="site" description="Transition state stabilizer" evidence="9">
    <location>
        <position position="34"/>
    </location>
</feature>
<gene>
    <name evidence="9" type="primary">ispF</name>
    <name evidence="12" type="ORF">GH975_05060</name>
</gene>
<feature type="binding site" evidence="9">
    <location>
        <begin position="61"/>
        <end position="65"/>
    </location>
    <ligand>
        <name>4-CDP-2-C-methyl-D-erythritol 2-phosphate</name>
        <dbReference type="ChEBI" id="CHEBI:57919"/>
    </ligand>
</feature>
<keyword evidence="7 9" id="KW-0414">Isoprene biosynthesis</keyword>
<reference evidence="12 13" key="1">
    <citation type="submission" date="2019-11" db="EMBL/GenBank/DDBJ databases">
        <authorList>
            <person name="Khan S.A."/>
            <person name="Jeon C.O."/>
            <person name="Chun B.H."/>
        </authorList>
    </citation>
    <scope>NUCLEOTIDE SEQUENCE [LARGE SCALE GENOMIC DNA]</scope>
    <source>
        <strain evidence="12 13">IMCC 1097</strain>
    </source>
</reference>
<comment type="similarity">
    <text evidence="3 9 10">Belongs to the IspF family.</text>
</comment>
<dbReference type="AlphaFoldDB" id="A0A5Q2QCD3"/>
<dbReference type="PROSITE" id="PS01350">
    <property type="entry name" value="ISPF"/>
    <property type="match status" value="1"/>
</dbReference>
<dbReference type="GO" id="GO:0019288">
    <property type="term" value="P:isopentenyl diphosphate biosynthetic process, methylerythritol 4-phosphate pathway"/>
    <property type="evidence" value="ECO:0007669"/>
    <property type="project" value="UniProtKB-UniRule"/>
</dbReference>
<dbReference type="Proteomes" id="UP000388235">
    <property type="component" value="Chromosome"/>
</dbReference>
<feature type="binding site" evidence="9">
    <location>
        <begin position="56"/>
        <end position="58"/>
    </location>
    <ligand>
        <name>4-CDP-2-C-methyl-D-erythritol 2-phosphate</name>
        <dbReference type="ChEBI" id="CHEBI:57919"/>
    </ligand>
</feature>
<evidence type="ECO:0000313" key="13">
    <source>
        <dbReference type="Proteomes" id="UP000388235"/>
    </source>
</evidence>
<evidence type="ECO:0000256" key="9">
    <source>
        <dbReference type="HAMAP-Rule" id="MF_00107"/>
    </source>
</evidence>
<sequence length="157" mass="16495">MRIGQGFDVHQLIPGTGLPLGGVFIPCDYAVVAHSDGDVLLHAIMDALLGAVALGDIGAHFPDDDPAYAGCDSSDLMRRVIDLVAEHGYQVANIDTCVIAQVPKVGPHRGAIQARVAELLKVEPNAVSIKATTTETLGFTGRKEGIAVQVSVLLERC</sequence>
<dbReference type="PANTHER" id="PTHR43181">
    <property type="entry name" value="2-C-METHYL-D-ERYTHRITOL 2,4-CYCLODIPHOSPHATE SYNTHASE, CHLOROPLASTIC"/>
    <property type="match status" value="1"/>
</dbReference>
<feature type="domain" description="2-C-methyl-D-erythritol 2,4-cyclodiphosphate synthase" evidence="11">
    <location>
        <begin position="1"/>
        <end position="154"/>
    </location>
</feature>
<dbReference type="EMBL" id="CP045871">
    <property type="protein sequence ID" value="QGG79981.1"/>
    <property type="molecule type" value="Genomic_DNA"/>
</dbReference>
<dbReference type="InterPro" id="IPR003526">
    <property type="entry name" value="MECDP_synthase"/>
</dbReference>
<evidence type="ECO:0000256" key="5">
    <source>
        <dbReference type="ARBA" id="ARBA00012579"/>
    </source>
</evidence>
<dbReference type="SUPFAM" id="SSF69765">
    <property type="entry name" value="IpsF-like"/>
    <property type="match status" value="1"/>
</dbReference>
<dbReference type="GO" id="GO:0016114">
    <property type="term" value="P:terpenoid biosynthetic process"/>
    <property type="evidence" value="ECO:0007669"/>
    <property type="project" value="InterPro"/>
</dbReference>
<dbReference type="Gene3D" id="3.30.1330.50">
    <property type="entry name" value="2-C-methyl-D-erythritol 2,4-cyclodiphosphate synthase"/>
    <property type="match status" value="1"/>
</dbReference>
<dbReference type="UniPathway" id="UPA00056">
    <property type="reaction ID" value="UER00095"/>
</dbReference>
<dbReference type="EC" id="4.6.1.12" evidence="5 9"/>
<feature type="binding site" evidence="9">
    <location>
        <position position="142"/>
    </location>
    <ligand>
        <name>4-CDP-2-C-methyl-D-erythritol 2-phosphate</name>
        <dbReference type="ChEBI" id="CHEBI:57919"/>
    </ligand>
</feature>
<dbReference type="RefSeq" id="WP_153713485.1">
    <property type="nucleotide sequence ID" value="NZ_CP045871.1"/>
</dbReference>
<feature type="binding site" evidence="9">
    <location>
        <position position="8"/>
    </location>
    <ligand>
        <name>a divalent metal cation</name>
        <dbReference type="ChEBI" id="CHEBI:60240"/>
    </ligand>
</feature>
<feature type="binding site" evidence="9">
    <location>
        <position position="10"/>
    </location>
    <ligand>
        <name>a divalent metal cation</name>
        <dbReference type="ChEBI" id="CHEBI:60240"/>
    </ligand>
</feature>
<evidence type="ECO:0000256" key="4">
    <source>
        <dbReference type="ARBA" id="ARBA00011233"/>
    </source>
</evidence>
<protein>
    <recommendedName>
        <fullName evidence="5 9">2-C-methyl-D-erythritol 2,4-cyclodiphosphate synthase</fullName>
        <shortName evidence="9">MECDP-synthase</shortName>
        <shortName evidence="9">MECPP-synthase</shortName>
        <shortName evidence="9">MECPS</shortName>
        <ecNumber evidence="5 9">4.6.1.12</ecNumber>
    </recommendedName>
</protein>
<evidence type="ECO:0000256" key="1">
    <source>
        <dbReference type="ARBA" id="ARBA00000200"/>
    </source>
</evidence>
<feature type="binding site" evidence="9">
    <location>
        <begin position="132"/>
        <end position="135"/>
    </location>
    <ligand>
        <name>4-CDP-2-C-methyl-D-erythritol 2-phosphate</name>
        <dbReference type="ChEBI" id="CHEBI:57919"/>
    </ligand>
</feature>
<dbReference type="Pfam" id="PF02542">
    <property type="entry name" value="YgbB"/>
    <property type="match status" value="1"/>
</dbReference>
<dbReference type="HAMAP" id="MF_00107">
    <property type="entry name" value="IspF"/>
    <property type="match status" value="1"/>
</dbReference>
<evidence type="ECO:0000256" key="3">
    <source>
        <dbReference type="ARBA" id="ARBA00008480"/>
    </source>
</evidence>
<evidence type="ECO:0000256" key="6">
    <source>
        <dbReference type="ARBA" id="ARBA00022723"/>
    </source>
</evidence>
<dbReference type="OrthoDB" id="9804336at2"/>
<evidence type="ECO:0000256" key="2">
    <source>
        <dbReference type="ARBA" id="ARBA00004709"/>
    </source>
</evidence>
<comment type="cofactor">
    <cofactor evidence="9">
        <name>a divalent metal cation</name>
        <dbReference type="ChEBI" id="CHEBI:60240"/>
    </cofactor>
    <text evidence="9">Binds 1 divalent metal cation per subunit.</text>
</comment>
<accession>A0A5Q2QCD3</accession>
<dbReference type="FunFam" id="3.30.1330.50:FF:000003">
    <property type="entry name" value="2-C-methyl-D-erythritol 2,4-cyclodiphosphate synthase"/>
    <property type="match status" value="1"/>
</dbReference>
<organism evidence="12 13">
    <name type="scientific">Litorivicinus lipolyticus</name>
    <dbReference type="NCBI Taxonomy" id="418701"/>
    <lineage>
        <taxon>Bacteria</taxon>
        <taxon>Pseudomonadati</taxon>
        <taxon>Pseudomonadota</taxon>
        <taxon>Gammaproteobacteria</taxon>
        <taxon>Oceanospirillales</taxon>
        <taxon>Litorivicinaceae</taxon>
        <taxon>Litorivicinus</taxon>
    </lineage>
</organism>
<dbReference type="InterPro" id="IPR036571">
    <property type="entry name" value="MECDP_synthase_sf"/>
</dbReference>
<keyword evidence="8 9" id="KW-0456">Lyase</keyword>
<comment type="caution">
    <text evidence="9">Lacks conserved residue(s) required for the propagation of feature annotation.</text>
</comment>
<name>A0A5Q2QCD3_9GAMM</name>
<evidence type="ECO:0000313" key="12">
    <source>
        <dbReference type="EMBL" id="QGG79981.1"/>
    </source>
</evidence>
<dbReference type="InterPro" id="IPR020555">
    <property type="entry name" value="MECDP_synthase_CS"/>
</dbReference>
<feature type="binding site" evidence="9">
    <location>
        <begin position="34"/>
        <end position="35"/>
    </location>
    <ligand>
        <name>4-CDP-2-C-methyl-D-erythritol 2-phosphate</name>
        <dbReference type="ChEBI" id="CHEBI:57919"/>
    </ligand>
</feature>
<feature type="binding site" evidence="9">
    <location>
        <position position="139"/>
    </location>
    <ligand>
        <name>4-CDP-2-C-methyl-D-erythritol 2-phosphate</name>
        <dbReference type="ChEBI" id="CHEBI:57919"/>
    </ligand>
</feature>
<evidence type="ECO:0000256" key="8">
    <source>
        <dbReference type="ARBA" id="ARBA00023239"/>
    </source>
</evidence>
<dbReference type="GO" id="GO:0008685">
    <property type="term" value="F:2-C-methyl-D-erythritol 2,4-cyclodiphosphate synthase activity"/>
    <property type="evidence" value="ECO:0007669"/>
    <property type="project" value="UniProtKB-UniRule"/>
</dbReference>
<dbReference type="PANTHER" id="PTHR43181:SF1">
    <property type="entry name" value="2-C-METHYL-D-ERYTHRITOL 2,4-CYCLODIPHOSPHATE SYNTHASE, CHLOROPLASTIC"/>
    <property type="match status" value="1"/>
</dbReference>
<keyword evidence="6 9" id="KW-0479">Metal-binding</keyword>
<comment type="function">
    <text evidence="9">Involved in the biosynthesis of isopentenyl diphosphate (IPP) and dimethylallyl diphosphate (DMAPP), two major building blocks of isoprenoid compounds. Catalyzes the conversion of 4-diphosphocytidyl-2-C-methyl-D-erythritol 2-phosphate (CDP-ME2P) to 2-C-methyl-D-erythritol 2,4-cyclodiphosphate (ME-CPP) with a corresponding release of cytidine 5-monophosphate (CMP).</text>
</comment>
<dbReference type="NCBIfam" id="TIGR00151">
    <property type="entry name" value="ispF"/>
    <property type="match status" value="1"/>
</dbReference>
<keyword evidence="13" id="KW-1185">Reference proteome</keyword>
<feature type="binding site" evidence="9">
    <location>
        <position position="42"/>
    </location>
    <ligand>
        <name>a divalent metal cation</name>
        <dbReference type="ChEBI" id="CHEBI:60240"/>
    </ligand>
</feature>
<dbReference type="CDD" id="cd00554">
    <property type="entry name" value="MECDP_synthase"/>
    <property type="match status" value="1"/>
</dbReference>
<evidence type="ECO:0000256" key="10">
    <source>
        <dbReference type="RuleBase" id="RU004395"/>
    </source>
</evidence>
<comment type="catalytic activity">
    <reaction evidence="1 9 10">
        <text>4-CDP-2-C-methyl-D-erythritol 2-phosphate = 2-C-methyl-D-erythritol 2,4-cyclic diphosphate + CMP</text>
        <dbReference type="Rhea" id="RHEA:23864"/>
        <dbReference type="ChEBI" id="CHEBI:57919"/>
        <dbReference type="ChEBI" id="CHEBI:58483"/>
        <dbReference type="ChEBI" id="CHEBI:60377"/>
        <dbReference type="EC" id="4.6.1.12"/>
    </reaction>
</comment>
<dbReference type="KEGG" id="llp:GH975_05060"/>
<feature type="binding site" evidence="9">
    <location>
        <begin position="8"/>
        <end position="10"/>
    </location>
    <ligand>
        <name>4-CDP-2-C-methyl-D-erythritol 2-phosphate</name>
        <dbReference type="ChEBI" id="CHEBI:57919"/>
    </ligand>
</feature>
<comment type="subunit">
    <text evidence="4 9">Homotrimer.</text>
</comment>
<comment type="pathway">
    <text evidence="2 9">Isoprenoid biosynthesis; isopentenyl diphosphate biosynthesis via DXP pathway; isopentenyl diphosphate from 1-deoxy-D-xylulose 5-phosphate: step 4/6.</text>
</comment>
<feature type="site" description="Transition state stabilizer" evidence="9">
    <location>
        <position position="133"/>
    </location>
</feature>
<evidence type="ECO:0000256" key="7">
    <source>
        <dbReference type="ARBA" id="ARBA00023229"/>
    </source>
</evidence>
<evidence type="ECO:0000259" key="11">
    <source>
        <dbReference type="Pfam" id="PF02542"/>
    </source>
</evidence>